<dbReference type="EMBL" id="JAWIZZ010000056">
    <property type="protein sequence ID" value="KAK5774092.1"/>
    <property type="molecule type" value="Genomic_DNA"/>
</dbReference>
<name>A0AAN8A645_9SACH</name>
<accession>A0AAN8A645</accession>
<dbReference type="AlphaFoldDB" id="A0AAN8A645"/>
<proteinExistence type="predicted"/>
<dbReference type="InterPro" id="IPR036249">
    <property type="entry name" value="Thioredoxin-like_sf"/>
</dbReference>
<dbReference type="SUPFAM" id="SSF52833">
    <property type="entry name" value="Thioredoxin-like"/>
    <property type="match status" value="1"/>
</dbReference>
<dbReference type="PROSITE" id="PS51354">
    <property type="entry name" value="GLUTAREDOXIN_2"/>
    <property type="match status" value="1"/>
</dbReference>
<protein>
    <recommendedName>
        <fullName evidence="3">Glutaredoxin domain-containing protein</fullName>
    </recommendedName>
</protein>
<dbReference type="Proteomes" id="UP001306508">
    <property type="component" value="Unassembled WGS sequence"/>
</dbReference>
<evidence type="ECO:0000313" key="1">
    <source>
        <dbReference type="EMBL" id="KAK5774092.1"/>
    </source>
</evidence>
<gene>
    <name evidence="1" type="ORF">RI543_004626</name>
</gene>
<reference evidence="2" key="1">
    <citation type="submission" date="2023-07" db="EMBL/GenBank/DDBJ databases">
        <title>A draft genome of Kazachstania heterogenica Y-27499.</title>
        <authorList>
            <person name="Donic C."/>
            <person name="Kralova J.S."/>
            <person name="Fidel L."/>
            <person name="Ben-Dor S."/>
            <person name="Jung S."/>
        </authorList>
    </citation>
    <scope>NUCLEOTIDE SEQUENCE [LARGE SCALE GENOMIC DNA]</scope>
    <source>
        <strain evidence="2">Y27499</strain>
    </source>
</reference>
<keyword evidence="2" id="KW-1185">Reference proteome</keyword>
<evidence type="ECO:0000313" key="2">
    <source>
        <dbReference type="Proteomes" id="UP001306508"/>
    </source>
</evidence>
<organism evidence="1 2">
    <name type="scientific">Arxiozyma heterogenica</name>
    <dbReference type="NCBI Taxonomy" id="278026"/>
    <lineage>
        <taxon>Eukaryota</taxon>
        <taxon>Fungi</taxon>
        <taxon>Dikarya</taxon>
        <taxon>Ascomycota</taxon>
        <taxon>Saccharomycotina</taxon>
        <taxon>Saccharomycetes</taxon>
        <taxon>Saccharomycetales</taxon>
        <taxon>Saccharomycetaceae</taxon>
        <taxon>Arxiozyma</taxon>
    </lineage>
</organism>
<sequence length="113" mass="13108">MSDFAIDIEKTIKDLISNNKYFQFSADWCPDCQYTNSIWTKFGVTEKMFIFDIGSFPKADQEKWRSTFQEITGSRNLPTILVDGKIWGTEKELHNFEDNGTLEAELKKIGLLK</sequence>
<comment type="caution">
    <text evidence="1">The sequence shown here is derived from an EMBL/GenBank/DDBJ whole genome shotgun (WGS) entry which is preliminary data.</text>
</comment>
<evidence type="ECO:0008006" key="3">
    <source>
        <dbReference type="Google" id="ProtNLM"/>
    </source>
</evidence>
<dbReference type="Gene3D" id="3.40.30.10">
    <property type="entry name" value="Glutaredoxin"/>
    <property type="match status" value="1"/>
</dbReference>